<comment type="subcellular location">
    <subcellularLocation>
        <location evidence="1">Secreted</location>
    </subcellularLocation>
</comment>
<dbReference type="NCBIfam" id="TIGR03361">
    <property type="entry name" value="VI_Rhs_Vgr"/>
    <property type="match status" value="1"/>
</dbReference>
<keyword evidence="8" id="KW-1185">Reference proteome</keyword>
<organism evidence="7 8">
    <name type="scientific">Hoeflea ulvae</name>
    <dbReference type="NCBI Taxonomy" id="2983764"/>
    <lineage>
        <taxon>Bacteria</taxon>
        <taxon>Pseudomonadati</taxon>
        <taxon>Pseudomonadota</taxon>
        <taxon>Alphaproteobacteria</taxon>
        <taxon>Hyphomicrobiales</taxon>
        <taxon>Rhizobiaceae</taxon>
        <taxon>Hoeflea</taxon>
    </lineage>
</organism>
<dbReference type="NCBIfam" id="TIGR01646">
    <property type="entry name" value="vgr_GE"/>
    <property type="match status" value="1"/>
</dbReference>
<dbReference type="Pfam" id="PF22178">
    <property type="entry name" value="Gp5_trimer_C"/>
    <property type="match status" value="1"/>
</dbReference>
<dbReference type="InterPro" id="IPR050708">
    <property type="entry name" value="T6SS_VgrG/RHS"/>
</dbReference>
<evidence type="ECO:0000256" key="4">
    <source>
        <dbReference type="SAM" id="MobiDB-lite"/>
    </source>
</evidence>
<dbReference type="Pfam" id="PF04717">
    <property type="entry name" value="Phage_base_V"/>
    <property type="match status" value="1"/>
</dbReference>
<protein>
    <submittedName>
        <fullName evidence="7">Type VI secretion system tip protein VgrG</fullName>
    </submittedName>
</protein>
<sequence>MNAVTLKQDKRAGVLETPFGKDVLVLSRFDGSEGVSELFEYRIEALSNEGGLDFDEAIGKNVTLTIHGTSGGKRKFDGILTETQWLGVRDHFHCYRLVLRPWLWLLSHRADCFIFHEKTVTDIISEVFGRHGSLAEFEDRTAGSFEPIEYCVQYRETDMAFVCRLMEENGISWFFIHEDGAHKLVLFDNISQCEATPGGSRPYLPLAGQDRRASECIHHFIPERRFTSGKVSVRDYNFKTPSAKMEGVHDGTASYEHADKEIYDYPGRHLDQGAGRTVAQIRMQSEAALDRRCMGSGNCVTLFPGSLVELTDYPFEAYNTEYVVLRCQHSFISQQYRTGAGSTGEDSYEGQYEFLDSEIDFRPMQITPRPLVHGPQTAKVVGKEGEEIDCDEYGRILVRFHWDREDDQSMRCRVAQNWASKQWGGMIIPRIGMEVMVEFLEGDPDRPLVTGCVYNAENMPPYTLPQFKTRSTFKSDSHKAGGYNEFRFEDEAGEEEIFLHGQKYFNSIILDDETWDVGGNRDFHVAKSQSQRIDRDKDMTVHGDHREEVGGNRDETIGGSQTRNIGGDENLTVGGDRLVDVGSNLQHEIGNDLLCKIGSKGHVDVGRSYFVDAGTEVVIDAGTSICLSVGGNFIKISPAGIQIEGTLVRVNCGGAPSRGSKVSKSTVPRPKKCAEPHAKRYPRSSEK</sequence>
<feature type="domain" description="Gp5/Type VI secretion system Vgr C-terminal trimerisation" evidence="6">
    <location>
        <begin position="471"/>
        <end position="580"/>
    </location>
</feature>
<evidence type="ECO:0000256" key="2">
    <source>
        <dbReference type="ARBA" id="ARBA00005558"/>
    </source>
</evidence>
<dbReference type="Gene3D" id="2.30.110.50">
    <property type="match status" value="1"/>
</dbReference>
<dbReference type="InterPro" id="IPR054030">
    <property type="entry name" value="Gp5_Vgr_C"/>
</dbReference>
<gene>
    <name evidence="7" type="primary">vgrG</name>
    <name evidence="7" type="ORF">OEG82_14350</name>
</gene>
<feature type="compositionally biased region" description="Basic and acidic residues" evidence="4">
    <location>
        <begin position="672"/>
        <end position="687"/>
    </location>
</feature>
<dbReference type="InterPro" id="IPR006531">
    <property type="entry name" value="Gp5/Vgr_OB"/>
</dbReference>
<proteinExistence type="inferred from homology"/>
<dbReference type="PANTHER" id="PTHR32305">
    <property type="match status" value="1"/>
</dbReference>
<dbReference type="Gene3D" id="4.10.220.110">
    <property type="match status" value="1"/>
</dbReference>
<evidence type="ECO:0000256" key="1">
    <source>
        <dbReference type="ARBA" id="ARBA00004613"/>
    </source>
</evidence>
<accession>A0ABT3YH23</accession>
<dbReference type="InterPro" id="IPR017847">
    <property type="entry name" value="T6SS_RhsGE_Vgr_subset"/>
</dbReference>
<keyword evidence="3" id="KW-0964">Secreted</keyword>
<evidence type="ECO:0000256" key="3">
    <source>
        <dbReference type="ARBA" id="ARBA00022525"/>
    </source>
</evidence>
<dbReference type="Pfam" id="PF05954">
    <property type="entry name" value="Phage_GPD"/>
    <property type="match status" value="1"/>
</dbReference>
<comment type="caution">
    <text evidence="7">The sequence shown here is derived from an EMBL/GenBank/DDBJ whole genome shotgun (WGS) entry which is preliminary data.</text>
</comment>
<dbReference type="RefSeq" id="WP_267613089.1">
    <property type="nucleotide sequence ID" value="NZ_JAOVZQ010000001.1"/>
</dbReference>
<dbReference type="Proteomes" id="UP001081283">
    <property type="component" value="Unassembled WGS sequence"/>
</dbReference>
<dbReference type="EMBL" id="JAOVZQ010000001">
    <property type="protein sequence ID" value="MCY0095195.1"/>
    <property type="molecule type" value="Genomic_DNA"/>
</dbReference>
<dbReference type="Gene3D" id="3.55.50.10">
    <property type="entry name" value="Baseplate protein-like domains"/>
    <property type="match status" value="1"/>
</dbReference>
<dbReference type="PANTHER" id="PTHR32305:SF15">
    <property type="entry name" value="PROTEIN RHSA-RELATED"/>
    <property type="match status" value="1"/>
</dbReference>
<dbReference type="InterPro" id="IPR037026">
    <property type="entry name" value="Vgr_OB-fold_dom_sf"/>
</dbReference>
<comment type="similarity">
    <text evidence="2">Belongs to the VgrG protein family.</text>
</comment>
<feature type="region of interest" description="Disordered" evidence="4">
    <location>
        <begin position="655"/>
        <end position="687"/>
    </location>
</feature>
<reference evidence="7" key="1">
    <citation type="submission" date="2022-10" db="EMBL/GenBank/DDBJ databases">
        <title>Hoeflea sp. J2-29, isolated from marine algae.</title>
        <authorList>
            <person name="Kristyanto S."/>
            <person name="Kim J.M."/>
            <person name="Jeon C.O."/>
        </authorList>
    </citation>
    <scope>NUCLEOTIDE SEQUENCE</scope>
    <source>
        <strain evidence="7">J2-29</strain>
    </source>
</reference>
<dbReference type="SUPFAM" id="SSF69255">
    <property type="entry name" value="gp5 N-terminal domain-like"/>
    <property type="match status" value="1"/>
</dbReference>
<evidence type="ECO:0000259" key="6">
    <source>
        <dbReference type="Pfam" id="PF22178"/>
    </source>
</evidence>
<evidence type="ECO:0000313" key="7">
    <source>
        <dbReference type="EMBL" id="MCY0095195.1"/>
    </source>
</evidence>
<dbReference type="InterPro" id="IPR006533">
    <property type="entry name" value="T6SS_Vgr_RhsGE"/>
</dbReference>
<dbReference type="Gene3D" id="2.40.50.230">
    <property type="entry name" value="Gp5 N-terminal domain"/>
    <property type="match status" value="1"/>
</dbReference>
<evidence type="ECO:0000259" key="5">
    <source>
        <dbReference type="Pfam" id="PF04717"/>
    </source>
</evidence>
<name>A0ABT3YH23_9HYPH</name>
<feature type="domain" description="Gp5/Type VI secretion system Vgr protein OB-fold" evidence="5">
    <location>
        <begin position="389"/>
        <end position="454"/>
    </location>
</feature>
<evidence type="ECO:0000313" key="8">
    <source>
        <dbReference type="Proteomes" id="UP001081283"/>
    </source>
</evidence>
<dbReference type="SUPFAM" id="SSF69279">
    <property type="entry name" value="Phage tail proteins"/>
    <property type="match status" value="2"/>
</dbReference>
<dbReference type="SUPFAM" id="SSF69349">
    <property type="entry name" value="Phage fibre proteins"/>
    <property type="match status" value="1"/>
</dbReference>